<reference evidence="3 4" key="1">
    <citation type="submission" date="2018-03" db="EMBL/GenBank/DDBJ databases">
        <title>Actinopolyspora mortivallis from Sahara, screening for active biomolecules.</title>
        <authorList>
            <person name="Selama O."/>
            <person name="Wellington E.M.H."/>
            <person name="Hacene H."/>
        </authorList>
    </citation>
    <scope>NUCLEOTIDE SEQUENCE [LARGE SCALE GENOMIC DNA]</scope>
    <source>
        <strain evidence="3 4">M5A</strain>
    </source>
</reference>
<dbReference type="STRING" id="1050202.GCA_000384035_01630"/>
<feature type="compositionally biased region" description="Basic and acidic residues" evidence="1">
    <location>
        <begin position="289"/>
        <end position="302"/>
    </location>
</feature>
<dbReference type="SUPFAM" id="SSF56784">
    <property type="entry name" value="HAD-like"/>
    <property type="match status" value="1"/>
</dbReference>
<dbReference type="PANTHER" id="PTHR19288">
    <property type="entry name" value="4-NITROPHENYLPHOSPHATASE-RELATED"/>
    <property type="match status" value="1"/>
</dbReference>
<dbReference type="Pfam" id="PF13242">
    <property type="entry name" value="Hydrolase_like"/>
    <property type="match status" value="1"/>
</dbReference>
<dbReference type="RefSeq" id="WP_106115149.1">
    <property type="nucleotide sequence ID" value="NZ_PVSR01000049.1"/>
</dbReference>
<keyword evidence="3" id="KW-0378">Hydrolase</keyword>
<proteinExistence type="predicted"/>
<dbReference type="FunCoup" id="A0A2T0GS32">
    <property type="interactions" value="143"/>
</dbReference>
<evidence type="ECO:0000256" key="1">
    <source>
        <dbReference type="SAM" id="MobiDB-lite"/>
    </source>
</evidence>
<dbReference type="InterPro" id="IPR036412">
    <property type="entry name" value="HAD-like_sf"/>
</dbReference>
<protein>
    <submittedName>
        <fullName evidence="3">HAD family hydrolase</fullName>
    </submittedName>
</protein>
<dbReference type="GO" id="GO:0016791">
    <property type="term" value="F:phosphatase activity"/>
    <property type="evidence" value="ECO:0007669"/>
    <property type="project" value="TreeGrafter"/>
</dbReference>
<sequence length="346" mass="35916">MLAEDYDALLLDLDGTVYRGGTPVAGAVPTLSRLGAIPVSVRYVTNNASNRPEQVAEKLNSMSIPATPSEVSTSAQAGAALLAERLTAGDSVLVLGTEALAEEVVSRGLRPVRGADEAPAGVLQGHSEATTWRDLAEACLAIRAGAVWVACNRDTTLPTERGELPGNGSLVAALEAATGHSPVVAGKPEKPLLSHAAVGTTKPLFVGDRLETDTAGARGADMSSMLVLTGVSGAADVLAAPPETRPDYLAADLTALCVPAEESAITPQPEWKAEVTGDGVTLSSPGTQHRREQAPRRSPQREDLTALRTLCAVWWSAAGGPVRVRSGDRRAQRTLSRLGLDSGTDR</sequence>
<dbReference type="Proteomes" id="UP000239352">
    <property type="component" value="Unassembled WGS sequence"/>
</dbReference>
<dbReference type="Gene3D" id="3.30.300.290">
    <property type="match status" value="1"/>
</dbReference>
<dbReference type="InParanoid" id="A0A2T0GS32"/>
<dbReference type="GO" id="GO:0005737">
    <property type="term" value="C:cytoplasm"/>
    <property type="evidence" value="ECO:0007669"/>
    <property type="project" value="TreeGrafter"/>
</dbReference>
<feature type="region of interest" description="Disordered" evidence="1">
    <location>
        <begin position="267"/>
        <end position="302"/>
    </location>
</feature>
<dbReference type="Pfam" id="PF13344">
    <property type="entry name" value="Hydrolase_6"/>
    <property type="match status" value="1"/>
</dbReference>
<dbReference type="Gene3D" id="3.40.50.1000">
    <property type="entry name" value="HAD superfamily/HAD-like"/>
    <property type="match status" value="2"/>
</dbReference>
<evidence type="ECO:0000313" key="3">
    <source>
        <dbReference type="EMBL" id="PRW61932.1"/>
    </source>
</evidence>
<feature type="domain" description="GCN5-related N-acetyltransferase-like" evidence="2">
    <location>
        <begin position="268"/>
        <end position="340"/>
    </location>
</feature>
<comment type="caution">
    <text evidence="3">The sequence shown here is derived from an EMBL/GenBank/DDBJ whole genome shotgun (WGS) entry which is preliminary data.</text>
</comment>
<dbReference type="InterPro" id="IPR041065">
    <property type="entry name" value="GNAT-like"/>
</dbReference>
<name>A0A2T0GS32_ACTMO</name>
<dbReference type="Pfam" id="PF18407">
    <property type="entry name" value="GNAT_like"/>
    <property type="match status" value="1"/>
</dbReference>
<keyword evidence="4" id="KW-1185">Reference proteome</keyword>
<dbReference type="InterPro" id="IPR006357">
    <property type="entry name" value="HAD-SF_hydro_IIA"/>
</dbReference>
<evidence type="ECO:0000313" key="4">
    <source>
        <dbReference type="Proteomes" id="UP000239352"/>
    </source>
</evidence>
<organism evidence="3 4">
    <name type="scientific">Actinopolyspora mortivallis</name>
    <dbReference type="NCBI Taxonomy" id="33906"/>
    <lineage>
        <taxon>Bacteria</taxon>
        <taxon>Bacillati</taxon>
        <taxon>Actinomycetota</taxon>
        <taxon>Actinomycetes</taxon>
        <taxon>Actinopolysporales</taxon>
        <taxon>Actinopolysporaceae</taxon>
        <taxon>Actinopolyspora</taxon>
    </lineage>
</organism>
<dbReference type="AlphaFoldDB" id="A0A2T0GS32"/>
<dbReference type="InterPro" id="IPR023214">
    <property type="entry name" value="HAD_sf"/>
</dbReference>
<accession>A0A2T0GS32</accession>
<evidence type="ECO:0000259" key="2">
    <source>
        <dbReference type="Pfam" id="PF18407"/>
    </source>
</evidence>
<dbReference type="EMBL" id="PVSR01000049">
    <property type="protein sequence ID" value="PRW61932.1"/>
    <property type="molecule type" value="Genomic_DNA"/>
</dbReference>
<gene>
    <name evidence="3" type="ORF">CEP50_18105</name>
</gene>
<dbReference type="PANTHER" id="PTHR19288:SF95">
    <property type="entry name" value="D-GLYCEROL 3-PHOSPHATE PHOSPHATASE"/>
    <property type="match status" value="1"/>
</dbReference>